<feature type="compositionally biased region" description="Basic and acidic residues" evidence="1">
    <location>
        <begin position="128"/>
        <end position="139"/>
    </location>
</feature>
<reference evidence="2" key="1">
    <citation type="journal article" date="2020" name="Stud. Mycol.">
        <title>101 Dothideomycetes genomes: a test case for predicting lifestyles and emergence of pathogens.</title>
        <authorList>
            <person name="Haridas S."/>
            <person name="Albert R."/>
            <person name="Binder M."/>
            <person name="Bloem J."/>
            <person name="Labutti K."/>
            <person name="Salamov A."/>
            <person name="Andreopoulos B."/>
            <person name="Baker S."/>
            <person name="Barry K."/>
            <person name="Bills G."/>
            <person name="Bluhm B."/>
            <person name="Cannon C."/>
            <person name="Castanera R."/>
            <person name="Culley D."/>
            <person name="Daum C."/>
            <person name="Ezra D."/>
            <person name="Gonzalez J."/>
            <person name="Henrissat B."/>
            <person name="Kuo A."/>
            <person name="Liang C."/>
            <person name="Lipzen A."/>
            <person name="Lutzoni F."/>
            <person name="Magnuson J."/>
            <person name="Mondo S."/>
            <person name="Nolan M."/>
            <person name="Ohm R."/>
            <person name="Pangilinan J."/>
            <person name="Park H.-J."/>
            <person name="Ramirez L."/>
            <person name="Alfaro M."/>
            <person name="Sun H."/>
            <person name="Tritt A."/>
            <person name="Yoshinaga Y."/>
            <person name="Zwiers L.-H."/>
            <person name="Turgeon B."/>
            <person name="Goodwin S."/>
            <person name="Spatafora J."/>
            <person name="Crous P."/>
            <person name="Grigoriev I."/>
        </authorList>
    </citation>
    <scope>NUCLEOTIDE SEQUENCE</scope>
    <source>
        <strain evidence="2">CBS 473.64</strain>
    </source>
</reference>
<gene>
    <name evidence="2" type="ORF">P280DRAFT_471246</name>
</gene>
<feature type="region of interest" description="Disordered" evidence="1">
    <location>
        <begin position="167"/>
        <end position="229"/>
    </location>
</feature>
<keyword evidence="3" id="KW-1185">Reference proteome</keyword>
<feature type="compositionally biased region" description="Polar residues" evidence="1">
    <location>
        <begin position="24"/>
        <end position="45"/>
    </location>
</feature>
<feature type="compositionally biased region" description="Basic and acidic residues" evidence="1">
    <location>
        <begin position="97"/>
        <end position="107"/>
    </location>
</feature>
<evidence type="ECO:0000313" key="2">
    <source>
        <dbReference type="EMBL" id="KAF2638654.1"/>
    </source>
</evidence>
<feature type="region of interest" description="Disordered" evidence="1">
    <location>
        <begin position="1"/>
        <end position="148"/>
    </location>
</feature>
<accession>A0A6A6RXG2</accession>
<evidence type="ECO:0000256" key="1">
    <source>
        <dbReference type="SAM" id="MobiDB-lite"/>
    </source>
</evidence>
<name>A0A6A6RXG2_9PLEO</name>
<organism evidence="2 3">
    <name type="scientific">Massarina eburnea CBS 473.64</name>
    <dbReference type="NCBI Taxonomy" id="1395130"/>
    <lineage>
        <taxon>Eukaryota</taxon>
        <taxon>Fungi</taxon>
        <taxon>Dikarya</taxon>
        <taxon>Ascomycota</taxon>
        <taxon>Pezizomycotina</taxon>
        <taxon>Dothideomycetes</taxon>
        <taxon>Pleosporomycetidae</taxon>
        <taxon>Pleosporales</taxon>
        <taxon>Massarineae</taxon>
        <taxon>Massarinaceae</taxon>
        <taxon>Massarina</taxon>
    </lineage>
</organism>
<sequence length="229" mass="24320">MFPSIFPKHICTRGTTPVHHNGKVSVNSSRTYGTIHTPQQSTNPHPSSQTKSQSLSPQPSPSTAPSLSEAKLRGTHAIHTTSQRPHPSNAGPSHQAYTKEAKGRPKVETSLAHPLPTGGTISTYTTQHKFEPRSPKPTETDVSPQPAPAAWHLQTHEPCALHAPRSTRLPYIGAPTGPRPPGRPPNGVDHAANQSGGLLSAARHHISPYGAIRHGDAAAHRTATPKGGR</sequence>
<dbReference type="Proteomes" id="UP000799753">
    <property type="component" value="Unassembled WGS sequence"/>
</dbReference>
<proteinExistence type="predicted"/>
<dbReference type="AlphaFoldDB" id="A0A6A6RXG2"/>
<evidence type="ECO:0000313" key="3">
    <source>
        <dbReference type="Proteomes" id="UP000799753"/>
    </source>
</evidence>
<dbReference type="EMBL" id="MU006789">
    <property type="protein sequence ID" value="KAF2638654.1"/>
    <property type="molecule type" value="Genomic_DNA"/>
</dbReference>
<feature type="compositionally biased region" description="Low complexity" evidence="1">
    <location>
        <begin position="46"/>
        <end position="68"/>
    </location>
</feature>
<feature type="compositionally biased region" description="Polar residues" evidence="1">
    <location>
        <begin position="78"/>
        <end position="96"/>
    </location>
</feature>
<protein>
    <submittedName>
        <fullName evidence="2">Uncharacterized protein</fullName>
    </submittedName>
</protein>